<evidence type="ECO:0000256" key="2">
    <source>
        <dbReference type="SAM" id="Phobius"/>
    </source>
</evidence>
<dbReference type="InParanoid" id="A8XXI4"/>
<reference evidence="3 4" key="2">
    <citation type="journal article" date="2011" name="PLoS Genet.">
        <title>Caenorhabditis briggsae recombinant inbred line genotypes reveal inter-strain incompatibility and the evolution of recombination.</title>
        <authorList>
            <person name="Ross J.A."/>
            <person name="Koboldt D.C."/>
            <person name="Staisch J.E."/>
            <person name="Chamberlin H.M."/>
            <person name="Gupta B.P."/>
            <person name="Miller R.D."/>
            <person name="Baird S.E."/>
            <person name="Haag E.S."/>
        </authorList>
    </citation>
    <scope>NUCLEOTIDE SEQUENCE [LARGE SCALE GENOMIC DNA]</scope>
    <source>
        <strain evidence="3 4">AF16</strain>
    </source>
</reference>
<dbReference type="HOGENOM" id="CLU_2239005_0_0_1"/>
<dbReference type="EMBL" id="HE601522">
    <property type="protein sequence ID" value="CAP37353.1"/>
    <property type="molecule type" value="Genomic_DNA"/>
</dbReference>
<dbReference type="KEGG" id="cbr:CBG_20307"/>
<name>A8XXI4_CAEBR</name>
<feature type="region of interest" description="Disordered" evidence="1">
    <location>
        <begin position="1"/>
        <end position="26"/>
    </location>
</feature>
<dbReference type="RefSeq" id="XP_002647114.1">
    <property type="nucleotide sequence ID" value="XM_002647068.1"/>
</dbReference>
<dbReference type="CTD" id="8589113"/>
<reference evidence="3 4" key="1">
    <citation type="journal article" date="2003" name="PLoS Biol.">
        <title>The genome sequence of Caenorhabditis briggsae: a platform for comparative genomics.</title>
        <authorList>
            <person name="Stein L.D."/>
            <person name="Bao Z."/>
            <person name="Blasiar D."/>
            <person name="Blumenthal T."/>
            <person name="Brent M.R."/>
            <person name="Chen N."/>
            <person name="Chinwalla A."/>
            <person name="Clarke L."/>
            <person name="Clee C."/>
            <person name="Coghlan A."/>
            <person name="Coulson A."/>
            <person name="D'Eustachio P."/>
            <person name="Fitch D.H."/>
            <person name="Fulton L.A."/>
            <person name="Fulton R.E."/>
            <person name="Griffiths-Jones S."/>
            <person name="Harris T.W."/>
            <person name="Hillier L.W."/>
            <person name="Kamath R."/>
            <person name="Kuwabara P.E."/>
            <person name="Mardis E.R."/>
            <person name="Marra M.A."/>
            <person name="Miner T.L."/>
            <person name="Minx P."/>
            <person name="Mullikin J.C."/>
            <person name="Plumb R.W."/>
            <person name="Rogers J."/>
            <person name="Schein J.E."/>
            <person name="Sohrmann M."/>
            <person name="Spieth J."/>
            <person name="Stajich J.E."/>
            <person name="Wei C."/>
            <person name="Willey D."/>
            <person name="Wilson R.K."/>
            <person name="Durbin R."/>
            <person name="Waterston R.H."/>
        </authorList>
    </citation>
    <scope>NUCLEOTIDE SEQUENCE [LARGE SCALE GENOMIC DNA]</scope>
    <source>
        <strain evidence="3 4">AF16</strain>
    </source>
</reference>
<feature type="transmembrane region" description="Helical" evidence="2">
    <location>
        <begin position="62"/>
        <end position="81"/>
    </location>
</feature>
<evidence type="ECO:0000313" key="4">
    <source>
        <dbReference type="Proteomes" id="UP000008549"/>
    </source>
</evidence>
<dbReference type="AlphaFoldDB" id="A8XXI4"/>
<organism evidence="3 4">
    <name type="scientific">Caenorhabditis briggsae</name>
    <dbReference type="NCBI Taxonomy" id="6238"/>
    <lineage>
        <taxon>Eukaryota</taxon>
        <taxon>Metazoa</taxon>
        <taxon>Ecdysozoa</taxon>
        <taxon>Nematoda</taxon>
        <taxon>Chromadorea</taxon>
        <taxon>Rhabditida</taxon>
        <taxon>Rhabditina</taxon>
        <taxon>Rhabditomorpha</taxon>
        <taxon>Rhabditoidea</taxon>
        <taxon>Rhabditidae</taxon>
        <taxon>Peloderinae</taxon>
        <taxon>Caenorhabditis</taxon>
    </lineage>
</organism>
<keyword evidence="2" id="KW-1133">Transmembrane helix</keyword>
<keyword evidence="2" id="KW-0812">Transmembrane</keyword>
<protein>
    <submittedName>
        <fullName evidence="3">Protein CBG20307</fullName>
    </submittedName>
</protein>
<accession>A8XXI4</accession>
<evidence type="ECO:0000256" key="1">
    <source>
        <dbReference type="SAM" id="MobiDB-lite"/>
    </source>
</evidence>
<dbReference type="GeneID" id="8589113"/>
<keyword evidence="2" id="KW-0472">Membrane</keyword>
<keyword evidence="4" id="KW-1185">Reference proteome</keyword>
<proteinExistence type="predicted"/>
<gene>
    <name evidence="3" type="ORF">CBG20307</name>
    <name evidence="3" type="ORF">CBG_20307</name>
</gene>
<evidence type="ECO:0000313" key="3">
    <source>
        <dbReference type="EMBL" id="CAP37353.1"/>
    </source>
</evidence>
<feature type="compositionally biased region" description="Polar residues" evidence="1">
    <location>
        <begin position="1"/>
        <end position="13"/>
    </location>
</feature>
<dbReference type="Proteomes" id="UP000008549">
    <property type="component" value="Unassembled WGS sequence"/>
</dbReference>
<sequence>MGDLETTSSSDGHSTGKLRHGSNDTEERVTFSTTLDDVCSFLVATVVVLKCAFKISVLEDLFSAKLEFVFLFLFFFCALQGKKNRTKKEKKRRIRLFFSLINDIF</sequence>